<keyword evidence="1" id="KW-0175">Coiled coil</keyword>
<dbReference type="Proteomes" id="UP000184383">
    <property type="component" value="Unassembled WGS sequence"/>
</dbReference>
<dbReference type="STRING" id="1073089.A0A1L9RK34"/>
<reference evidence="3" key="1">
    <citation type="journal article" date="2017" name="Genome Biol.">
        <title>Comparative genomics reveals high biological diversity and specific adaptations in the industrially and medically important fungal genus Aspergillus.</title>
        <authorList>
            <person name="de Vries R.P."/>
            <person name="Riley R."/>
            <person name="Wiebenga A."/>
            <person name="Aguilar-Osorio G."/>
            <person name="Amillis S."/>
            <person name="Uchima C.A."/>
            <person name="Anderluh G."/>
            <person name="Asadollahi M."/>
            <person name="Askin M."/>
            <person name="Barry K."/>
            <person name="Battaglia E."/>
            <person name="Bayram O."/>
            <person name="Benocci T."/>
            <person name="Braus-Stromeyer S.A."/>
            <person name="Caldana C."/>
            <person name="Canovas D."/>
            <person name="Cerqueira G.C."/>
            <person name="Chen F."/>
            <person name="Chen W."/>
            <person name="Choi C."/>
            <person name="Clum A."/>
            <person name="Dos Santos R.A."/>
            <person name="Damasio A.R."/>
            <person name="Diallinas G."/>
            <person name="Emri T."/>
            <person name="Fekete E."/>
            <person name="Flipphi M."/>
            <person name="Freyberg S."/>
            <person name="Gallo A."/>
            <person name="Gournas C."/>
            <person name="Habgood R."/>
            <person name="Hainaut M."/>
            <person name="Harispe M.L."/>
            <person name="Henrissat B."/>
            <person name="Hilden K.S."/>
            <person name="Hope R."/>
            <person name="Hossain A."/>
            <person name="Karabika E."/>
            <person name="Karaffa L."/>
            <person name="Karanyi Z."/>
            <person name="Krasevec N."/>
            <person name="Kuo A."/>
            <person name="Kusch H."/>
            <person name="LaButti K."/>
            <person name="Lagendijk E.L."/>
            <person name="Lapidus A."/>
            <person name="Levasseur A."/>
            <person name="Lindquist E."/>
            <person name="Lipzen A."/>
            <person name="Logrieco A.F."/>
            <person name="MacCabe A."/>
            <person name="Maekelae M.R."/>
            <person name="Malavazi I."/>
            <person name="Melin P."/>
            <person name="Meyer V."/>
            <person name="Mielnichuk N."/>
            <person name="Miskei M."/>
            <person name="Molnar A.P."/>
            <person name="Mule G."/>
            <person name="Ngan C.Y."/>
            <person name="Orejas M."/>
            <person name="Orosz E."/>
            <person name="Ouedraogo J.P."/>
            <person name="Overkamp K.M."/>
            <person name="Park H.-S."/>
            <person name="Perrone G."/>
            <person name="Piumi F."/>
            <person name="Punt P.J."/>
            <person name="Ram A.F."/>
            <person name="Ramon A."/>
            <person name="Rauscher S."/>
            <person name="Record E."/>
            <person name="Riano-Pachon D.M."/>
            <person name="Robert V."/>
            <person name="Roehrig J."/>
            <person name="Ruller R."/>
            <person name="Salamov A."/>
            <person name="Salih N.S."/>
            <person name="Samson R.A."/>
            <person name="Sandor E."/>
            <person name="Sanguinetti M."/>
            <person name="Schuetze T."/>
            <person name="Sepcic K."/>
            <person name="Shelest E."/>
            <person name="Sherlock G."/>
            <person name="Sophianopoulou V."/>
            <person name="Squina F.M."/>
            <person name="Sun H."/>
            <person name="Susca A."/>
            <person name="Todd R.B."/>
            <person name="Tsang A."/>
            <person name="Unkles S.E."/>
            <person name="van de Wiele N."/>
            <person name="van Rossen-Uffink D."/>
            <person name="Oliveira J.V."/>
            <person name="Vesth T.C."/>
            <person name="Visser J."/>
            <person name="Yu J.-H."/>
            <person name="Zhou M."/>
            <person name="Andersen M.R."/>
            <person name="Archer D.B."/>
            <person name="Baker S.E."/>
            <person name="Benoit I."/>
            <person name="Brakhage A.A."/>
            <person name="Braus G.H."/>
            <person name="Fischer R."/>
            <person name="Frisvad J.C."/>
            <person name="Goldman G.H."/>
            <person name="Houbraken J."/>
            <person name="Oakley B."/>
            <person name="Pocsi I."/>
            <person name="Scazzocchio C."/>
            <person name="Seiboth B."/>
            <person name="vanKuyk P.A."/>
            <person name="Wortman J."/>
            <person name="Dyer P.S."/>
            <person name="Grigoriev I.V."/>
        </authorList>
    </citation>
    <scope>NUCLEOTIDE SEQUENCE [LARGE SCALE GENOMIC DNA]</scope>
    <source>
        <strain evidence="3">DTO 134E9</strain>
    </source>
</reference>
<dbReference type="PANTHER" id="PTHR42040:SF1">
    <property type="entry name" value="INNER KINETOCHORE SUBUNIT FTA4"/>
    <property type="match status" value="1"/>
</dbReference>
<evidence type="ECO:0008006" key="4">
    <source>
        <dbReference type="Google" id="ProtNLM"/>
    </source>
</evidence>
<dbReference type="RefSeq" id="XP_040688883.1">
    <property type="nucleotide sequence ID" value="XM_040835309.1"/>
</dbReference>
<proteinExistence type="predicted"/>
<dbReference type="GeneID" id="63751157"/>
<sequence>MDSTRTIPELKSAFIRAQVRVLSESLQPADNWRDYATQPSEEDLSDKVVEDVIQKLNTALKQHNRIVYSSQAIHHVAQQIASLYWSSVHHETRSLGSYDRGVEKTVDLSNHMNLTKLPVELEVHSATEEECQRYLRLRERLVDLDNRRQQRQRRLDQLRRLQGLLKPFHEPQKNIQPNLITRDGELVQELDKMRMLVARVGGRIGQKKRTSDGQEKEASYELGSDNKLAELLDMN</sequence>
<accession>A0A1L9RK34</accession>
<feature type="coiled-coil region" evidence="1">
    <location>
        <begin position="134"/>
        <end position="161"/>
    </location>
</feature>
<organism evidence="2 3">
    <name type="scientific">Aspergillus wentii DTO 134E9</name>
    <dbReference type="NCBI Taxonomy" id="1073089"/>
    <lineage>
        <taxon>Eukaryota</taxon>
        <taxon>Fungi</taxon>
        <taxon>Dikarya</taxon>
        <taxon>Ascomycota</taxon>
        <taxon>Pezizomycotina</taxon>
        <taxon>Eurotiomycetes</taxon>
        <taxon>Eurotiomycetidae</taxon>
        <taxon>Eurotiales</taxon>
        <taxon>Aspergillaceae</taxon>
        <taxon>Aspergillus</taxon>
        <taxon>Aspergillus subgen. Cremei</taxon>
    </lineage>
</organism>
<evidence type="ECO:0000313" key="3">
    <source>
        <dbReference type="Proteomes" id="UP000184383"/>
    </source>
</evidence>
<keyword evidence="3" id="KW-1185">Reference proteome</keyword>
<protein>
    <recommendedName>
        <fullName evidence="4">Kinetochore protein fta4</fullName>
    </recommendedName>
</protein>
<dbReference type="AlphaFoldDB" id="A0A1L9RK34"/>
<gene>
    <name evidence="2" type="ORF">ASPWEDRAFT_40391</name>
</gene>
<dbReference type="PANTHER" id="PTHR42040">
    <property type="entry name" value="INNER KINETOCHORE SUBUNIT FTA4"/>
    <property type="match status" value="1"/>
</dbReference>
<dbReference type="OrthoDB" id="21214at2759"/>
<dbReference type="GO" id="GO:0031511">
    <property type="term" value="C:Mis6-Sim4 complex"/>
    <property type="evidence" value="ECO:0007669"/>
    <property type="project" value="InterPro"/>
</dbReference>
<dbReference type="Pfam" id="PF13093">
    <property type="entry name" value="FTA4"/>
    <property type="match status" value="1"/>
</dbReference>
<dbReference type="VEuPathDB" id="FungiDB:ASPWEDRAFT_40391"/>
<dbReference type="InterPro" id="IPR025207">
    <property type="entry name" value="Sim4_Fta4"/>
</dbReference>
<evidence type="ECO:0000256" key="1">
    <source>
        <dbReference type="SAM" id="Coils"/>
    </source>
</evidence>
<name>A0A1L9RK34_ASPWE</name>
<evidence type="ECO:0000313" key="2">
    <source>
        <dbReference type="EMBL" id="OJJ35207.1"/>
    </source>
</evidence>
<dbReference type="EMBL" id="KV878212">
    <property type="protein sequence ID" value="OJJ35207.1"/>
    <property type="molecule type" value="Genomic_DNA"/>
</dbReference>